<proteinExistence type="predicted"/>
<dbReference type="EMBL" id="QNUL01000002">
    <property type="protein sequence ID" value="REA63413.1"/>
    <property type="molecule type" value="Genomic_DNA"/>
</dbReference>
<comment type="caution">
    <text evidence="1">The sequence shown here is derived from an EMBL/GenBank/DDBJ whole genome shotgun (WGS) entry which is preliminary data.</text>
</comment>
<gene>
    <name evidence="1" type="ORF">DSL64_02910</name>
</gene>
<name>A0A3D8YFJ5_9BACT</name>
<evidence type="ECO:0000313" key="2">
    <source>
        <dbReference type="Proteomes" id="UP000256373"/>
    </source>
</evidence>
<protein>
    <submittedName>
        <fullName evidence="1">Uncharacterized protein</fullName>
    </submittedName>
</protein>
<keyword evidence="2" id="KW-1185">Reference proteome</keyword>
<evidence type="ECO:0000313" key="1">
    <source>
        <dbReference type="EMBL" id="REA63413.1"/>
    </source>
</evidence>
<reference evidence="1 2" key="1">
    <citation type="submission" date="2018-07" db="EMBL/GenBank/DDBJ databases">
        <title>Dyadobacter roseus sp. nov., isolated from rose rhizosphere soil.</title>
        <authorList>
            <person name="Chen L."/>
        </authorList>
    </citation>
    <scope>NUCLEOTIDE SEQUENCE [LARGE SCALE GENOMIC DNA]</scope>
    <source>
        <strain evidence="1 2">RS19</strain>
    </source>
</reference>
<sequence>MLVYLSAPNFGKNTLNVLCIGSGPIRSSNLHFKFSKKKLSILLHQNDQRARTSRPDRIFQKCKVSNRMFLTKQMYLLRKLIIPNTIAKILAYKDSIEVRDPFIKHLCELKVLSKELKTKA</sequence>
<dbReference type="AlphaFoldDB" id="A0A3D8YFJ5"/>
<organism evidence="1 2">
    <name type="scientific">Dyadobacter luteus</name>
    <dbReference type="NCBI Taxonomy" id="2259619"/>
    <lineage>
        <taxon>Bacteria</taxon>
        <taxon>Pseudomonadati</taxon>
        <taxon>Bacteroidota</taxon>
        <taxon>Cytophagia</taxon>
        <taxon>Cytophagales</taxon>
        <taxon>Spirosomataceae</taxon>
        <taxon>Dyadobacter</taxon>
    </lineage>
</organism>
<dbReference type="Proteomes" id="UP000256373">
    <property type="component" value="Unassembled WGS sequence"/>
</dbReference>
<accession>A0A3D8YFJ5</accession>